<dbReference type="RefSeq" id="XP_018062581.1">
    <property type="nucleotide sequence ID" value="XM_018216236.1"/>
</dbReference>
<keyword evidence="6" id="KW-0732">Signal</keyword>
<dbReference type="Proteomes" id="UP000070700">
    <property type="component" value="Unassembled WGS sequence"/>
</dbReference>
<evidence type="ECO:0000256" key="1">
    <source>
        <dbReference type="ARBA" id="ARBA00007447"/>
    </source>
</evidence>
<evidence type="ECO:0000313" key="9">
    <source>
        <dbReference type="Proteomes" id="UP000070700"/>
    </source>
</evidence>
<feature type="chain" id="PRO_5007287919" evidence="6">
    <location>
        <begin position="19"/>
        <end position="594"/>
    </location>
</feature>
<dbReference type="PRINTS" id="PR00792">
    <property type="entry name" value="PEPSIN"/>
</dbReference>
<dbReference type="InParanoid" id="A0A132B740"/>
<dbReference type="InterPro" id="IPR021109">
    <property type="entry name" value="Peptidase_aspartic_dom_sf"/>
</dbReference>
<keyword evidence="9" id="KW-1185">Reference proteome</keyword>
<feature type="region of interest" description="Disordered" evidence="5">
    <location>
        <begin position="422"/>
        <end position="443"/>
    </location>
</feature>
<feature type="active site" evidence="3">
    <location>
        <position position="290"/>
    </location>
</feature>
<evidence type="ECO:0000256" key="5">
    <source>
        <dbReference type="SAM" id="MobiDB-lite"/>
    </source>
</evidence>
<dbReference type="EMBL" id="KQ947436">
    <property type="protein sequence ID" value="KUJ08226.1"/>
    <property type="molecule type" value="Genomic_DNA"/>
</dbReference>
<dbReference type="PANTHER" id="PTHR47966">
    <property type="entry name" value="BETA-SITE APP-CLEAVING ENZYME, ISOFORM A-RELATED"/>
    <property type="match status" value="1"/>
</dbReference>
<sequence>MGVHNLLLVVALAGLSVAATLPRANTSAPPLIPNVRKGSGTLHLSIKHKHREGQTKRGDPASVIFNENSFYLIELSIGTPPQPIDVLLDTGSSELWVNPTCSSSYNPTVCDELPRYDPALSSTSEDLDGTFDIAYGTGDVSGEYWWDTVSIAGVNVTTQRFGVADTSSFSILGILGVGLGYGFGYAGEDEYYYYYEIIDRLYVEGFIAIRAFGLNLGSPTLSEGSIDFGGIDTGKYIGALYKSPVIPYYDSPDGFPRYWFYLTSIGITQPGNSTSTLLSGPSYAQPMFPDCGATLSQLPPSLFNALIQFFPTAVNNGNGVYEIDCSIQSEPGTIDFGFGTKIISVPYSEWFRQSGSTCIFGGVSNADVFSLGDTFMRSAYIVYDQDNFNIHIAQGADCGTNVIPITTGVDAVPSVTGQCTAVSSTSSSSSSKKTSSSSSSVKATSSSKLSTTSASSSLKTSSTKVSTTVISSSSSKGTLSSTKISTTLSSSKLSSSASVSSSKSSSKSSTSSSVKSTATNSSKSSSKSSSLSSSSSKSSLKSSTTSSIKTSTSLSASSSKSSSKSTVTTAKGPTTTFVSSYTSSHHRIVTTITE</sequence>
<dbReference type="GO" id="GO:0006508">
    <property type="term" value="P:proteolysis"/>
    <property type="evidence" value="ECO:0007669"/>
    <property type="project" value="UniProtKB-KW"/>
</dbReference>
<dbReference type="GeneID" id="28825962"/>
<proteinExistence type="inferred from homology"/>
<feature type="domain" description="Peptidase A1" evidence="7">
    <location>
        <begin position="71"/>
        <end position="393"/>
    </location>
</feature>
<evidence type="ECO:0000259" key="7">
    <source>
        <dbReference type="PROSITE" id="PS51767"/>
    </source>
</evidence>
<feature type="compositionally biased region" description="Polar residues" evidence="5">
    <location>
        <begin position="572"/>
        <end position="583"/>
    </location>
</feature>
<dbReference type="InterPro" id="IPR001969">
    <property type="entry name" value="Aspartic_peptidase_AS"/>
</dbReference>
<dbReference type="GO" id="GO:0004190">
    <property type="term" value="F:aspartic-type endopeptidase activity"/>
    <property type="evidence" value="ECO:0007669"/>
    <property type="project" value="UniProtKB-KW"/>
</dbReference>
<evidence type="ECO:0000256" key="2">
    <source>
        <dbReference type="ARBA" id="ARBA00022750"/>
    </source>
</evidence>
<feature type="region of interest" description="Disordered" evidence="5">
    <location>
        <begin position="495"/>
        <end position="583"/>
    </location>
</feature>
<keyword evidence="2 4" id="KW-0064">Aspartyl protease</keyword>
<feature type="active site" evidence="3">
    <location>
        <position position="89"/>
    </location>
</feature>
<evidence type="ECO:0000313" key="8">
    <source>
        <dbReference type="EMBL" id="KUJ08226.1"/>
    </source>
</evidence>
<dbReference type="InterPro" id="IPR033121">
    <property type="entry name" value="PEPTIDASE_A1"/>
</dbReference>
<accession>A0A132B740</accession>
<dbReference type="Pfam" id="PF00026">
    <property type="entry name" value="Asp"/>
    <property type="match status" value="1"/>
</dbReference>
<dbReference type="PROSITE" id="PS00141">
    <property type="entry name" value="ASP_PROTEASE"/>
    <property type="match status" value="1"/>
</dbReference>
<dbReference type="KEGG" id="psco:LY89DRAFT_691115"/>
<dbReference type="InterPro" id="IPR001461">
    <property type="entry name" value="Aspartic_peptidase_A1"/>
</dbReference>
<dbReference type="OrthoDB" id="771136at2759"/>
<feature type="signal peptide" evidence="6">
    <location>
        <begin position="1"/>
        <end position="18"/>
    </location>
</feature>
<dbReference type="Gene3D" id="2.40.70.10">
    <property type="entry name" value="Acid Proteases"/>
    <property type="match status" value="2"/>
</dbReference>
<comment type="similarity">
    <text evidence="1 4">Belongs to the peptidase A1 family.</text>
</comment>
<gene>
    <name evidence="8" type="ORF">LY89DRAFT_691115</name>
</gene>
<keyword evidence="4" id="KW-0378">Hydrolase</keyword>
<dbReference type="PANTHER" id="PTHR47966:SF65">
    <property type="entry name" value="ASPARTIC-TYPE ENDOPEPTIDASE"/>
    <property type="match status" value="1"/>
</dbReference>
<dbReference type="AlphaFoldDB" id="A0A132B740"/>
<dbReference type="SUPFAM" id="SSF50630">
    <property type="entry name" value="Acid proteases"/>
    <property type="match status" value="1"/>
</dbReference>
<feature type="compositionally biased region" description="Low complexity" evidence="5">
    <location>
        <begin position="495"/>
        <end position="571"/>
    </location>
</feature>
<name>A0A132B740_MOLSC</name>
<dbReference type="PROSITE" id="PS51767">
    <property type="entry name" value="PEPTIDASE_A1"/>
    <property type="match status" value="1"/>
</dbReference>
<protein>
    <submittedName>
        <fullName evidence="8">Acid protease</fullName>
    </submittedName>
</protein>
<evidence type="ECO:0000256" key="4">
    <source>
        <dbReference type="RuleBase" id="RU000454"/>
    </source>
</evidence>
<evidence type="ECO:0000256" key="3">
    <source>
        <dbReference type="PIRSR" id="PIRSR601461-1"/>
    </source>
</evidence>
<keyword evidence="4 8" id="KW-0645">Protease</keyword>
<evidence type="ECO:0000256" key="6">
    <source>
        <dbReference type="SAM" id="SignalP"/>
    </source>
</evidence>
<organism evidence="8 9">
    <name type="scientific">Mollisia scopiformis</name>
    <name type="common">Conifer needle endophyte fungus</name>
    <name type="synonym">Phialocephala scopiformis</name>
    <dbReference type="NCBI Taxonomy" id="149040"/>
    <lineage>
        <taxon>Eukaryota</taxon>
        <taxon>Fungi</taxon>
        <taxon>Dikarya</taxon>
        <taxon>Ascomycota</taxon>
        <taxon>Pezizomycotina</taxon>
        <taxon>Leotiomycetes</taxon>
        <taxon>Helotiales</taxon>
        <taxon>Mollisiaceae</taxon>
        <taxon>Mollisia</taxon>
    </lineage>
</organism>
<reference evidence="8 9" key="1">
    <citation type="submission" date="2015-10" db="EMBL/GenBank/DDBJ databases">
        <title>Full genome of DAOMC 229536 Phialocephala scopiformis, a fungal endophyte of spruce producing the potent anti-insectan compound rugulosin.</title>
        <authorList>
            <consortium name="DOE Joint Genome Institute"/>
            <person name="Walker A.K."/>
            <person name="Frasz S.L."/>
            <person name="Seifert K.A."/>
            <person name="Miller J.D."/>
            <person name="Mondo S.J."/>
            <person name="Labutti K."/>
            <person name="Lipzen A."/>
            <person name="Dockter R."/>
            <person name="Kennedy M."/>
            <person name="Grigoriev I.V."/>
            <person name="Spatafora J.W."/>
        </authorList>
    </citation>
    <scope>NUCLEOTIDE SEQUENCE [LARGE SCALE GENOMIC DNA]</scope>
    <source>
        <strain evidence="8 9">CBS 120377</strain>
    </source>
</reference>